<gene>
    <name evidence="1" type="ORF">HAX54_017506</name>
</gene>
<accession>A0ABS8S180</accession>
<reference evidence="1 2" key="1">
    <citation type="journal article" date="2021" name="BMC Genomics">
        <title>Datura genome reveals duplications of psychoactive alkaloid biosynthetic genes and high mutation rate following tissue culture.</title>
        <authorList>
            <person name="Rajewski A."/>
            <person name="Carter-House D."/>
            <person name="Stajich J."/>
            <person name="Litt A."/>
        </authorList>
    </citation>
    <scope>NUCLEOTIDE SEQUENCE [LARGE SCALE GENOMIC DNA]</scope>
    <source>
        <strain evidence="1">AR-01</strain>
    </source>
</reference>
<evidence type="ECO:0000313" key="1">
    <source>
        <dbReference type="EMBL" id="MCD7452587.1"/>
    </source>
</evidence>
<proteinExistence type="predicted"/>
<dbReference type="Proteomes" id="UP000823775">
    <property type="component" value="Unassembled WGS sequence"/>
</dbReference>
<organism evidence="1 2">
    <name type="scientific">Datura stramonium</name>
    <name type="common">Jimsonweed</name>
    <name type="synonym">Common thornapple</name>
    <dbReference type="NCBI Taxonomy" id="4076"/>
    <lineage>
        <taxon>Eukaryota</taxon>
        <taxon>Viridiplantae</taxon>
        <taxon>Streptophyta</taxon>
        <taxon>Embryophyta</taxon>
        <taxon>Tracheophyta</taxon>
        <taxon>Spermatophyta</taxon>
        <taxon>Magnoliopsida</taxon>
        <taxon>eudicotyledons</taxon>
        <taxon>Gunneridae</taxon>
        <taxon>Pentapetalae</taxon>
        <taxon>asterids</taxon>
        <taxon>lamiids</taxon>
        <taxon>Solanales</taxon>
        <taxon>Solanaceae</taxon>
        <taxon>Solanoideae</taxon>
        <taxon>Datureae</taxon>
        <taxon>Datura</taxon>
    </lineage>
</organism>
<comment type="caution">
    <text evidence="1">The sequence shown here is derived from an EMBL/GenBank/DDBJ whole genome shotgun (WGS) entry which is preliminary data.</text>
</comment>
<name>A0ABS8S180_DATST</name>
<dbReference type="EMBL" id="JACEIK010000216">
    <property type="protein sequence ID" value="MCD7452587.1"/>
    <property type="molecule type" value="Genomic_DNA"/>
</dbReference>
<protein>
    <submittedName>
        <fullName evidence="1">Uncharacterized protein</fullName>
    </submittedName>
</protein>
<sequence length="116" mass="13491">MSLCYFSSLFALCVIVYELTHDLFAIIGIRARLEFLSSTEYEVEIFDRRSSFNLMEHQDEIVIGVIRGMEGFEEVFPEKMKESKMVSPEERALSEIFVTIKYSVLRKIAEENFTAT</sequence>
<evidence type="ECO:0000313" key="2">
    <source>
        <dbReference type="Proteomes" id="UP000823775"/>
    </source>
</evidence>
<keyword evidence="2" id="KW-1185">Reference proteome</keyword>